<organism evidence="1 2">
    <name type="scientific">Ilyodon furcidens</name>
    <name type="common">goldbreast splitfin</name>
    <dbReference type="NCBI Taxonomy" id="33524"/>
    <lineage>
        <taxon>Eukaryota</taxon>
        <taxon>Metazoa</taxon>
        <taxon>Chordata</taxon>
        <taxon>Craniata</taxon>
        <taxon>Vertebrata</taxon>
        <taxon>Euteleostomi</taxon>
        <taxon>Actinopterygii</taxon>
        <taxon>Neopterygii</taxon>
        <taxon>Teleostei</taxon>
        <taxon>Neoteleostei</taxon>
        <taxon>Acanthomorphata</taxon>
        <taxon>Ovalentaria</taxon>
        <taxon>Atherinomorphae</taxon>
        <taxon>Cyprinodontiformes</taxon>
        <taxon>Goodeidae</taxon>
        <taxon>Ilyodon</taxon>
    </lineage>
</organism>
<comment type="caution">
    <text evidence="1">The sequence shown here is derived from an EMBL/GenBank/DDBJ whole genome shotgun (WGS) entry which is preliminary data.</text>
</comment>
<evidence type="ECO:0000313" key="2">
    <source>
        <dbReference type="Proteomes" id="UP001482620"/>
    </source>
</evidence>
<gene>
    <name evidence="1" type="ORF">ILYODFUR_036528</name>
</gene>
<name>A0ABV0UZ50_9TELE</name>
<accession>A0ABV0UZ50</accession>
<dbReference type="Proteomes" id="UP001482620">
    <property type="component" value="Unassembled WGS sequence"/>
</dbReference>
<reference evidence="1 2" key="1">
    <citation type="submission" date="2021-06" db="EMBL/GenBank/DDBJ databases">
        <authorList>
            <person name="Palmer J.M."/>
        </authorList>
    </citation>
    <scope>NUCLEOTIDE SEQUENCE [LARGE SCALE GENOMIC DNA]</scope>
    <source>
        <strain evidence="2">if_2019</strain>
        <tissue evidence="1">Muscle</tissue>
    </source>
</reference>
<proteinExistence type="predicted"/>
<evidence type="ECO:0000313" key="1">
    <source>
        <dbReference type="EMBL" id="MEQ2250119.1"/>
    </source>
</evidence>
<sequence>MAVFSGRTHEKSLILSTPDNQITREDTAGFSSTFQHSGCGPLTDIYPPSPCGFYVGCSAYAESAPASFYTVRLLTVKLSKIMSASKSGYKRRHIMTGLQKKIDFRWTLWLRSHCRS</sequence>
<dbReference type="EMBL" id="JAHRIQ010088578">
    <property type="protein sequence ID" value="MEQ2250119.1"/>
    <property type="molecule type" value="Genomic_DNA"/>
</dbReference>
<keyword evidence="2" id="KW-1185">Reference proteome</keyword>
<protein>
    <submittedName>
        <fullName evidence="1">Uncharacterized protein</fullName>
    </submittedName>
</protein>